<name>A0A9Q9EHY0_9PEZI</name>
<proteinExistence type="predicted"/>
<accession>A0A9Q9EHY0</accession>
<dbReference type="AlphaFoldDB" id="A0A9Q9EHY0"/>
<dbReference type="OrthoDB" id="3622581at2759"/>
<sequence length="340" mass="39294">MELSRLRQLHISADAASRPGRRDQHATLKIQNTPSGRKLHLQNRAHKPRPLAEQLVSLWKYDLLQDRATIEPLFEDLRKWVHVNDAYWHHRTSDLDRDAPQLQVSFQLINTLFFKGKLDHVDLNWETKLIRGSEACYGYVERLRHGKIKMGIDPADWFEAGRASPTTTILGTLIHECIHAFLMLYSCCQHNEPCKKDKHCNKALARTIGLTGHGEAWIWLAAHMESILKHQTGLDIDLHIHEAMKHEYEESGSYVHWQMFSHYPMDMQELVSSFAATATQAENDIQRRMQGQSGSELQQYLEMDEVDRLRQVKELRKRVQFRRVIRPGATPAGGNLRASG</sequence>
<keyword evidence="2" id="KW-1185">Reference proteome</keyword>
<gene>
    <name evidence="1" type="ORF">Slin15195_G055800</name>
</gene>
<reference evidence="1" key="1">
    <citation type="submission" date="2022-06" db="EMBL/GenBank/DDBJ databases">
        <title>Complete genome sequences of two strains of the flax pathogen Septoria linicola.</title>
        <authorList>
            <person name="Lapalu N."/>
            <person name="Simon A."/>
            <person name="Demenou B."/>
            <person name="Paumier D."/>
            <person name="Guillot M.-P."/>
            <person name="Gout L."/>
            <person name="Valade R."/>
        </authorList>
    </citation>
    <scope>NUCLEOTIDE SEQUENCE</scope>
    <source>
        <strain evidence="1">SE15195</strain>
    </source>
</reference>
<dbReference type="EMBL" id="CP099421">
    <property type="protein sequence ID" value="USW52261.1"/>
    <property type="molecule type" value="Genomic_DNA"/>
</dbReference>
<dbReference type="Proteomes" id="UP001056384">
    <property type="component" value="Chromosome 4"/>
</dbReference>
<evidence type="ECO:0000313" key="1">
    <source>
        <dbReference type="EMBL" id="USW52261.1"/>
    </source>
</evidence>
<organism evidence="1 2">
    <name type="scientific">Septoria linicola</name>
    <dbReference type="NCBI Taxonomy" id="215465"/>
    <lineage>
        <taxon>Eukaryota</taxon>
        <taxon>Fungi</taxon>
        <taxon>Dikarya</taxon>
        <taxon>Ascomycota</taxon>
        <taxon>Pezizomycotina</taxon>
        <taxon>Dothideomycetes</taxon>
        <taxon>Dothideomycetidae</taxon>
        <taxon>Mycosphaerellales</taxon>
        <taxon>Mycosphaerellaceae</taxon>
        <taxon>Septoria</taxon>
    </lineage>
</organism>
<evidence type="ECO:0008006" key="3">
    <source>
        <dbReference type="Google" id="ProtNLM"/>
    </source>
</evidence>
<evidence type="ECO:0000313" key="2">
    <source>
        <dbReference type="Proteomes" id="UP001056384"/>
    </source>
</evidence>
<protein>
    <recommendedName>
        <fullName evidence="3">SprT-like domain-containing protein</fullName>
    </recommendedName>
</protein>